<accession>A0ABQ6NI15</accession>
<sequence>MNQHIIPQQWKKNGMACMVAVIFIVSLLMGGLFASPLVTSAADAQPAGIEIELKVGSDTALVNGKEIKVQGMYETKGVTMIPVRVLMKAFELNIQFFNSAHEKSFTLNSKSYRDYSAYVKLGALEAQVGGKVVKLPQPAVEKQGSLMVPLRVFAESLEAVVKIDRKNKTIRITRAADILVDGKHRIGSSKDSWSIAAPLYNPSEPTATSLFGFETHPGAWNWSGSLNANPNAGFTVTIWTEDGGKPLTEDETLEQLKKQIHTSWFTIQKRTLKTSDGSFVGFVAGHNEPFSVTYSQFWILRLPEKTYYIEIFIGNGSVEKHTWVADQLLPTFRASFDDKDANSKDVTLIKQHATNLRTPSSKPTDALRNSY</sequence>
<dbReference type="Gene3D" id="3.30.457.10">
    <property type="entry name" value="Copper amine oxidase-like, N-terminal domain"/>
    <property type="match status" value="1"/>
</dbReference>
<dbReference type="InterPro" id="IPR036582">
    <property type="entry name" value="Mao_N_sf"/>
</dbReference>
<dbReference type="InterPro" id="IPR012854">
    <property type="entry name" value="Cu_amine_oxidase-like_N"/>
</dbReference>
<evidence type="ECO:0000313" key="3">
    <source>
        <dbReference type="Proteomes" id="UP001285921"/>
    </source>
</evidence>
<reference evidence="2 3" key="1">
    <citation type="submission" date="2023-05" db="EMBL/GenBank/DDBJ databases">
        <title>Draft genome of Paenibacillus sp. CCS26.</title>
        <authorList>
            <person name="Akita H."/>
            <person name="Shinto Y."/>
            <person name="Kimura Z."/>
        </authorList>
    </citation>
    <scope>NUCLEOTIDE SEQUENCE [LARGE SCALE GENOMIC DNA]</scope>
    <source>
        <strain evidence="2 3">CCS26</strain>
    </source>
</reference>
<dbReference type="Pfam" id="PF07833">
    <property type="entry name" value="Cu_amine_oxidN1"/>
    <property type="match status" value="1"/>
</dbReference>
<feature type="domain" description="Copper amine oxidase-like N-terminal" evidence="1">
    <location>
        <begin position="76"/>
        <end position="172"/>
    </location>
</feature>
<dbReference type="EMBL" id="BTCL01000005">
    <property type="protein sequence ID" value="GMK44741.1"/>
    <property type="molecule type" value="Genomic_DNA"/>
</dbReference>
<keyword evidence="3" id="KW-1185">Reference proteome</keyword>
<protein>
    <recommendedName>
        <fullName evidence="1">Copper amine oxidase-like N-terminal domain-containing protein</fullName>
    </recommendedName>
</protein>
<gene>
    <name evidence="2" type="ORF">PghCCS26_18690</name>
</gene>
<evidence type="ECO:0000259" key="1">
    <source>
        <dbReference type="Pfam" id="PF07833"/>
    </source>
</evidence>
<organism evidence="2 3">
    <name type="scientific">Paenibacillus glycanilyticus</name>
    <dbReference type="NCBI Taxonomy" id="126569"/>
    <lineage>
        <taxon>Bacteria</taxon>
        <taxon>Bacillati</taxon>
        <taxon>Bacillota</taxon>
        <taxon>Bacilli</taxon>
        <taxon>Bacillales</taxon>
        <taxon>Paenibacillaceae</taxon>
        <taxon>Paenibacillus</taxon>
    </lineage>
</organism>
<comment type="caution">
    <text evidence="2">The sequence shown here is derived from an EMBL/GenBank/DDBJ whole genome shotgun (WGS) entry which is preliminary data.</text>
</comment>
<evidence type="ECO:0000313" key="2">
    <source>
        <dbReference type="EMBL" id="GMK44741.1"/>
    </source>
</evidence>
<dbReference type="RefSeq" id="WP_317979687.1">
    <property type="nucleotide sequence ID" value="NZ_BTCL01000005.1"/>
</dbReference>
<proteinExistence type="predicted"/>
<name>A0ABQ6NI15_9BACL</name>
<dbReference type="SUPFAM" id="SSF55383">
    <property type="entry name" value="Copper amine oxidase, domain N"/>
    <property type="match status" value="2"/>
</dbReference>
<dbReference type="Proteomes" id="UP001285921">
    <property type="component" value="Unassembled WGS sequence"/>
</dbReference>